<dbReference type="NCBIfam" id="TIGR02601">
    <property type="entry name" value="autotrns_rpt"/>
    <property type="match status" value="1"/>
</dbReference>
<reference evidence="5 7" key="2">
    <citation type="submission" date="2013-06" db="EMBL/GenBank/DDBJ databases">
        <title>Complete genome sequence of Paenibacillus mucilaginosus K02.</title>
        <authorList>
            <person name="Xiao B."/>
            <person name="Sun L."/>
            <person name="Xiao L."/>
            <person name="Lian B."/>
        </authorList>
    </citation>
    <scope>NUCLEOTIDE SEQUENCE [LARGE SCALE GENOMIC DNA]</scope>
    <source>
        <strain evidence="5 7">K02</strain>
    </source>
</reference>
<dbReference type="GO" id="GO:0030288">
    <property type="term" value="C:outer membrane-bounded periplasmic space"/>
    <property type="evidence" value="ECO:0007669"/>
    <property type="project" value="InterPro"/>
</dbReference>
<feature type="signal peptide" evidence="3">
    <location>
        <begin position="1"/>
        <end position="24"/>
    </location>
</feature>
<dbReference type="InterPro" id="IPR051465">
    <property type="entry name" value="Cell_Envelope_Struct_Comp"/>
</dbReference>
<evidence type="ECO:0000256" key="3">
    <source>
        <dbReference type="SAM" id="SignalP"/>
    </source>
</evidence>
<feature type="compositionally biased region" description="Low complexity" evidence="2">
    <location>
        <begin position="604"/>
        <end position="624"/>
    </location>
</feature>
<dbReference type="SUPFAM" id="SSF48317">
    <property type="entry name" value="Acid phosphatase/Vanadium-dependent haloperoxidase"/>
    <property type="match status" value="1"/>
</dbReference>
<dbReference type="InterPro" id="IPR000326">
    <property type="entry name" value="PAP2/HPO"/>
</dbReference>
<dbReference type="PROSITE" id="PS51272">
    <property type="entry name" value="SLH"/>
    <property type="match status" value="3"/>
</dbReference>
<dbReference type="EMBL" id="JN225187">
    <property type="protein sequence ID" value="AFK65381.1"/>
    <property type="molecule type" value="Genomic_DNA"/>
</dbReference>
<dbReference type="Pfam" id="PF01569">
    <property type="entry name" value="PAP2"/>
    <property type="match status" value="1"/>
</dbReference>
<proteinExistence type="predicted"/>
<dbReference type="EMBL" id="CP003422">
    <property type="protein sequence ID" value="AFH64913.1"/>
    <property type="molecule type" value="Genomic_DNA"/>
</dbReference>
<dbReference type="SMART" id="SM00014">
    <property type="entry name" value="acidPPc"/>
    <property type="match status" value="1"/>
</dbReference>
<evidence type="ECO:0000313" key="6">
    <source>
        <dbReference type="EMBL" id="AFK65381.1"/>
    </source>
</evidence>
<dbReference type="GO" id="GO:0003993">
    <property type="term" value="F:acid phosphatase activity"/>
    <property type="evidence" value="ECO:0007669"/>
    <property type="project" value="InterPro"/>
</dbReference>
<evidence type="ECO:0000256" key="1">
    <source>
        <dbReference type="ARBA" id="ARBA00022729"/>
    </source>
</evidence>
<accession>I0BRB6</accession>
<dbReference type="HOGENOM" id="CLU_016419_1_0_9"/>
<dbReference type="InterPro" id="IPR001011">
    <property type="entry name" value="Acid_Pase_classA_bac"/>
</dbReference>
<feature type="chain" id="PRO_5007667392" evidence="3">
    <location>
        <begin position="25"/>
        <end position="1035"/>
    </location>
</feature>
<feature type="domain" description="SLH" evidence="4">
    <location>
        <begin position="975"/>
        <end position="1035"/>
    </location>
</feature>
<dbReference type="PANTHER" id="PTHR43308">
    <property type="entry name" value="OUTER MEMBRANE PROTEIN ALPHA-RELATED"/>
    <property type="match status" value="1"/>
</dbReference>
<dbReference type="AlphaFoldDB" id="I0BRB6"/>
<dbReference type="SUPFAM" id="SSF51126">
    <property type="entry name" value="Pectin lyase-like"/>
    <property type="match status" value="1"/>
</dbReference>
<dbReference type="RefSeq" id="WP_014652459.1">
    <property type="nucleotide sequence ID" value="NC_017672.3"/>
</dbReference>
<evidence type="ECO:0000256" key="2">
    <source>
        <dbReference type="SAM" id="MobiDB-lite"/>
    </source>
</evidence>
<organism evidence="5 7">
    <name type="scientific">Paenibacillus mucilaginosus K02</name>
    <dbReference type="NCBI Taxonomy" id="997761"/>
    <lineage>
        <taxon>Bacteria</taxon>
        <taxon>Bacillati</taxon>
        <taxon>Bacillota</taxon>
        <taxon>Bacilli</taxon>
        <taxon>Bacillales</taxon>
        <taxon>Paenibacillaceae</taxon>
        <taxon>Paenibacillus</taxon>
    </lineage>
</organism>
<feature type="domain" description="SLH" evidence="4">
    <location>
        <begin position="909"/>
        <end position="972"/>
    </location>
</feature>
<evidence type="ECO:0000259" key="4">
    <source>
        <dbReference type="PROSITE" id="PS51272"/>
    </source>
</evidence>
<dbReference type="InterPro" id="IPR011050">
    <property type="entry name" value="Pectin_lyase_fold/virulence"/>
</dbReference>
<dbReference type="Pfam" id="PF00395">
    <property type="entry name" value="SLH"/>
    <property type="match status" value="3"/>
</dbReference>
<dbReference type="Proteomes" id="UP000007392">
    <property type="component" value="Chromosome"/>
</dbReference>
<gene>
    <name evidence="5" type="ORF">B2K_30135</name>
</gene>
<dbReference type="PATRIC" id="fig|997761.3.peg.6030"/>
<dbReference type="InterPro" id="IPR013425">
    <property type="entry name" value="Autotrns_rpt"/>
</dbReference>
<dbReference type="Pfam" id="PF12951">
    <property type="entry name" value="PATR"/>
    <property type="match status" value="1"/>
</dbReference>
<dbReference type="Gene3D" id="1.20.144.10">
    <property type="entry name" value="Phosphatidic acid phosphatase type 2/haloperoxidase"/>
    <property type="match status" value="1"/>
</dbReference>
<name>I0BRB6_9BACL</name>
<dbReference type="InterPro" id="IPR036938">
    <property type="entry name" value="PAP2/HPO_sf"/>
</dbReference>
<reference evidence="6" key="1">
    <citation type="submission" date="2011-07" db="EMBL/GenBank/DDBJ databases">
        <title>Some potential microbial weathering related gene sequences of Bacillus mucilaginosus.</title>
        <authorList>
            <person name="Lian B."/>
            <person name="Xiao B."/>
        </authorList>
    </citation>
    <scope>NUCLEOTIDE SEQUENCE</scope>
    <source>
        <strain evidence="6">K02</strain>
    </source>
</reference>
<dbReference type="PANTHER" id="PTHR43308:SF5">
    <property type="entry name" value="S-LAYER PROTEIN _ PEPTIDOGLYCAN ENDO-BETA-N-ACETYLGLUCOSAMINIDASE"/>
    <property type="match status" value="1"/>
</dbReference>
<dbReference type="CDD" id="cd03397">
    <property type="entry name" value="PAP2_acid_phosphatase"/>
    <property type="match status" value="1"/>
</dbReference>
<dbReference type="InterPro" id="IPR001119">
    <property type="entry name" value="SLH_dom"/>
</dbReference>
<feature type="domain" description="SLH" evidence="4">
    <location>
        <begin position="848"/>
        <end position="907"/>
    </location>
</feature>
<sequence length="1035" mass="108678">MKTLKTVSTALSLTLLLQTIPAHFASAEAIPSIPLAEPAASVSSSVYLPPAPAWGHFVDTYKTNQAANNTTTSNAAIGMLSQFLELWTPGSSWDNGTKLNSSVLDANIQKVVDIAAKRPPAEADMAYYDDRRKQSYGVIDGLGSLTDVYRTNAGATTTINDIPADATTKKYDDGGTDAGDPNSNFGRIVTLVKTLRGNYSSTNPAKNFYAYKRPFRWADTSIIVPSLVPAISKTPETDGGYPSGHTNASYLSAFAMAYAVPERYQELLTRASEMGSSRIASGMHSPMDVMGGRIMATALSAAILADPDNAAVKQAAYDEAHAKLLTQTGTAEDRFSDYAKNKAQFTERLTYGFSQIGDTSKPMTVPKGAEVLLETRLPYLDGPQRREVLATTGLPSGYPVLDDPEGWGRLNLFAAADGYGAFHQDVTVTMDAYQGGFHAADRWRNDISGTGRLTKAGSGTLKLQGGNTYSGGTQIIGGLLVGESPSAFGTGDVAVNEGSLAEQVSGSLTIGGNYTQAAGGTLELNVGGAQDLLEIKGAAQLNGKLRLNFTDAYVPGGVMTILTHAKDQRTGQFASVETNGLPSQYKANVSYLSDRIQVAVENTSSSSGSDSSSSSSPAAPAADPKPAEGTKPADGALPAAGDRHKMSVSVPAAVDENGKAAAALQASQLSDLLNKINSQAAEVMMAELKVEPSKQAKSVELSLTKEAIGKLADSKVKEVAIVTPFGMITLSKDVLERLENTAGDAIRIGMAPADTAKFADEAKSLIGTRPALQVTLHSGTSSIKSFGGSRIGIQIPYQAAQGEDTNALGVSEIDVNGKPSLLPQSAFSPRDGQASFLTDHPGTFAVSYNRVSFNDTSAHWAGSYVTYLAARGIASGSGDSTFAPDTSITRAEFVKLLAGIAHADGSGFTASAFTDVQAGDWHMPYVAWAAQQKLVEGDANGQFRPDARISREELCVMLNRFAGLTGYSLPSAAGDAGFTDQHLISPWAADAVSALYQAGFIAGKGNRQFDPQGPTTRAEAAKLLAVFLQGMVEQR</sequence>
<keyword evidence="1 3" id="KW-0732">Signal</keyword>
<dbReference type="KEGG" id="pmw:B2K_30135"/>
<evidence type="ECO:0000313" key="7">
    <source>
        <dbReference type="Proteomes" id="UP000007392"/>
    </source>
</evidence>
<protein>
    <submittedName>
        <fullName evidence="5 6">Phosphoesterase</fullName>
    </submittedName>
</protein>
<feature type="region of interest" description="Disordered" evidence="2">
    <location>
        <begin position="601"/>
        <end position="644"/>
    </location>
</feature>
<evidence type="ECO:0000313" key="5">
    <source>
        <dbReference type="EMBL" id="AFH64913.1"/>
    </source>
</evidence>
<dbReference type="OrthoDB" id="9780507at2"/>